<name>A0A315VDE4_GAMAF</name>
<dbReference type="Proteomes" id="UP000250572">
    <property type="component" value="Unassembled WGS sequence"/>
</dbReference>
<keyword evidence="3 7" id="KW-0460">Magnesium</keyword>
<feature type="binding site" evidence="6">
    <location>
        <position position="388"/>
    </location>
    <ligand>
        <name>GTP</name>
        <dbReference type="ChEBI" id="CHEBI:37565"/>
    </ligand>
</feature>
<dbReference type="PANTHER" id="PTHR10218">
    <property type="entry name" value="GTP-BINDING PROTEIN ALPHA SUBUNIT"/>
    <property type="match status" value="1"/>
</dbReference>
<dbReference type="GO" id="GO:0031683">
    <property type="term" value="F:G-protein beta/gamma-subunit complex binding"/>
    <property type="evidence" value="ECO:0007669"/>
    <property type="project" value="InterPro"/>
</dbReference>
<keyword evidence="9" id="KW-1185">Reference proteome</keyword>
<dbReference type="GO" id="GO:0007188">
    <property type="term" value="P:adenylate cyclase-modulating G protein-coupled receptor signaling pathway"/>
    <property type="evidence" value="ECO:0007669"/>
    <property type="project" value="TreeGrafter"/>
</dbReference>
<keyword evidence="5" id="KW-0807">Transducer</keyword>
<dbReference type="STRING" id="33528.ENSGAFP00000024149"/>
<dbReference type="InterPro" id="IPR011025">
    <property type="entry name" value="GproteinA_insert"/>
</dbReference>
<evidence type="ECO:0008006" key="10">
    <source>
        <dbReference type="Google" id="ProtNLM"/>
    </source>
</evidence>
<dbReference type="PANTHER" id="PTHR10218:SF217">
    <property type="entry name" value="GUANINE NUCLEOTIDE-BINDING PROTEIN SUBUNIT ALPHA-15"/>
    <property type="match status" value="1"/>
</dbReference>
<evidence type="ECO:0000256" key="2">
    <source>
        <dbReference type="ARBA" id="ARBA00022741"/>
    </source>
</evidence>
<dbReference type="SMART" id="SM00275">
    <property type="entry name" value="G_alpha"/>
    <property type="match status" value="1"/>
</dbReference>
<keyword evidence="2 6" id="KW-0547">Nucleotide-binding</keyword>
<protein>
    <recommendedName>
        <fullName evidence="10">Guanine nucleotide-binding protein subunit alpha-11</fullName>
    </recommendedName>
</protein>
<dbReference type="FunFam" id="1.10.400.10:FF:000002">
    <property type="entry name" value="guanine nucleotide-binding protein G(Q) subunit alpha"/>
    <property type="match status" value="1"/>
</dbReference>
<dbReference type="GO" id="GO:0001664">
    <property type="term" value="F:G protein-coupled receptor binding"/>
    <property type="evidence" value="ECO:0007669"/>
    <property type="project" value="TreeGrafter"/>
</dbReference>
<evidence type="ECO:0000313" key="9">
    <source>
        <dbReference type="Proteomes" id="UP000250572"/>
    </source>
</evidence>
<dbReference type="CDD" id="cd00066">
    <property type="entry name" value="G-alpha"/>
    <property type="match status" value="1"/>
</dbReference>
<sequence length="416" mass="48705">MGGCGDWIYRTCMCCLSEDEKTAIAVDKEIKRILRQQKKKERREIKILLLGTGESGKTTFLRQMKIIHGRGFSEEERKAFAKCIYQNIFTAINAMTGAMTTLRIPYTSPENERFAGWLQDVNTMHIVHLERRYVDAIRRLWSDQGIRICYSRRCEYQLLDSTDYLSNLERISAHDYIPTEQDVLRVRFPTTGIHDYSFTIKNITLRWLGLTLPPSHRNKSNTSTIHGAVNKILLRLCLLVIVDVGGQKSERRKWIHCFENVTSLIFLASLSEYDQVLEERETINRMQESLALFYTTIHSAWFHNTSIILFLNKTDILEDKIRTSDLGKYFDSFTVQIFVFPSNVYHHLAGEKQNAEVAKQYILKMYEQRSMNQETREWKTMYPHFTCATDTNNIRKVFTDIRDTVLLKSLRDYGVL</sequence>
<dbReference type="InterPro" id="IPR001019">
    <property type="entry name" value="Gprotein_alpha_su"/>
</dbReference>
<feature type="binding site" evidence="6">
    <location>
        <begin position="243"/>
        <end position="247"/>
    </location>
    <ligand>
        <name>GTP</name>
        <dbReference type="ChEBI" id="CHEBI:37565"/>
    </ligand>
</feature>
<reference evidence="8 9" key="1">
    <citation type="journal article" date="2018" name="G3 (Bethesda)">
        <title>A High-Quality Reference Genome for the Invasive Mosquitofish Gambusia affinis Using a Chicago Library.</title>
        <authorList>
            <person name="Hoffberg S.L."/>
            <person name="Troendle N.J."/>
            <person name="Glenn T.C."/>
            <person name="Mahmud O."/>
            <person name="Louha S."/>
            <person name="Chalopin D."/>
            <person name="Bennetzen J.L."/>
            <person name="Mauricio R."/>
        </authorList>
    </citation>
    <scope>NUCLEOTIDE SEQUENCE [LARGE SCALE GENOMIC DNA]</scope>
    <source>
        <strain evidence="8">NE01/NJP1002.9</strain>
        <tissue evidence="8">Muscle</tissue>
    </source>
</reference>
<dbReference type="GO" id="GO:0046872">
    <property type="term" value="F:metal ion binding"/>
    <property type="evidence" value="ECO:0007669"/>
    <property type="project" value="UniProtKB-KW"/>
</dbReference>
<feature type="binding site" evidence="7">
    <location>
        <position position="190"/>
    </location>
    <ligand>
        <name>Mg(2+)</name>
        <dbReference type="ChEBI" id="CHEBI:18420"/>
    </ligand>
</feature>
<dbReference type="InterPro" id="IPR027417">
    <property type="entry name" value="P-loop_NTPase"/>
</dbReference>
<organism evidence="8 9">
    <name type="scientific">Gambusia affinis</name>
    <name type="common">Western mosquitofish</name>
    <name type="synonym">Heterandria affinis</name>
    <dbReference type="NCBI Taxonomy" id="33528"/>
    <lineage>
        <taxon>Eukaryota</taxon>
        <taxon>Metazoa</taxon>
        <taxon>Chordata</taxon>
        <taxon>Craniata</taxon>
        <taxon>Vertebrata</taxon>
        <taxon>Euteleostomi</taxon>
        <taxon>Actinopterygii</taxon>
        <taxon>Neopterygii</taxon>
        <taxon>Teleostei</taxon>
        <taxon>Neoteleostei</taxon>
        <taxon>Acanthomorphata</taxon>
        <taxon>Ovalentaria</taxon>
        <taxon>Atherinomorphae</taxon>
        <taxon>Cyprinodontiformes</taxon>
        <taxon>Poeciliidae</taxon>
        <taxon>Poeciliinae</taxon>
        <taxon>Gambusia</taxon>
    </lineage>
</organism>
<feature type="binding site" evidence="6">
    <location>
        <begin position="184"/>
        <end position="190"/>
    </location>
    <ligand>
        <name>GTP</name>
        <dbReference type="ChEBI" id="CHEBI:37565"/>
    </ligand>
</feature>
<keyword evidence="1 7" id="KW-0479">Metal-binding</keyword>
<gene>
    <name evidence="8" type="ORF">CCH79_00007194</name>
</gene>
<proteinExistence type="predicted"/>
<feature type="binding site" evidence="6">
    <location>
        <begin position="54"/>
        <end position="59"/>
    </location>
    <ligand>
        <name>GTP</name>
        <dbReference type="ChEBI" id="CHEBI:37565"/>
    </ligand>
</feature>
<evidence type="ECO:0000256" key="7">
    <source>
        <dbReference type="PIRSR" id="PIRSR601019-2"/>
    </source>
</evidence>
<dbReference type="Pfam" id="PF00503">
    <property type="entry name" value="G-alpha"/>
    <property type="match status" value="1"/>
</dbReference>
<evidence type="ECO:0000256" key="6">
    <source>
        <dbReference type="PIRSR" id="PIRSR601019-1"/>
    </source>
</evidence>
<evidence type="ECO:0000256" key="3">
    <source>
        <dbReference type="ARBA" id="ARBA00022842"/>
    </source>
</evidence>
<feature type="binding site" evidence="6">
    <location>
        <begin position="312"/>
        <end position="315"/>
    </location>
    <ligand>
        <name>GTP</name>
        <dbReference type="ChEBI" id="CHEBI:37565"/>
    </ligand>
</feature>
<dbReference type="GO" id="GO:0003924">
    <property type="term" value="F:GTPase activity"/>
    <property type="evidence" value="ECO:0007669"/>
    <property type="project" value="InterPro"/>
</dbReference>
<feature type="binding site" evidence="7">
    <location>
        <position position="58"/>
    </location>
    <ligand>
        <name>Mg(2+)</name>
        <dbReference type="ChEBI" id="CHEBI:18420"/>
    </ligand>
</feature>
<dbReference type="Gene3D" id="3.40.50.300">
    <property type="entry name" value="P-loop containing nucleotide triphosphate hydrolases"/>
    <property type="match status" value="1"/>
</dbReference>
<dbReference type="SUPFAM" id="SSF52540">
    <property type="entry name" value="P-loop containing nucleoside triphosphate hydrolases"/>
    <property type="match status" value="1"/>
</dbReference>
<dbReference type="GO" id="GO:0005834">
    <property type="term" value="C:heterotrimeric G-protein complex"/>
    <property type="evidence" value="ECO:0007669"/>
    <property type="project" value="TreeGrafter"/>
</dbReference>
<dbReference type="FunFam" id="3.40.50.300:FF:000692">
    <property type="entry name" value="Guanine nucleotide-binding protein subunit alpha"/>
    <property type="match status" value="2"/>
</dbReference>
<dbReference type="GO" id="GO:0005737">
    <property type="term" value="C:cytoplasm"/>
    <property type="evidence" value="ECO:0007669"/>
    <property type="project" value="TreeGrafter"/>
</dbReference>
<accession>A0A315VDE4</accession>
<dbReference type="PRINTS" id="PR00318">
    <property type="entry name" value="GPROTEINA"/>
</dbReference>
<dbReference type="GO" id="GO:0060158">
    <property type="term" value="P:phospholipase C-activating dopamine receptor signaling pathway"/>
    <property type="evidence" value="ECO:0007669"/>
    <property type="project" value="TreeGrafter"/>
</dbReference>
<evidence type="ECO:0000256" key="4">
    <source>
        <dbReference type="ARBA" id="ARBA00023134"/>
    </source>
</evidence>
<dbReference type="Gene3D" id="1.10.400.10">
    <property type="entry name" value="GI Alpha 1, domain 2-like"/>
    <property type="match status" value="1"/>
</dbReference>
<dbReference type="EMBL" id="NHOQ01001926">
    <property type="protein sequence ID" value="PWA20854.1"/>
    <property type="molecule type" value="Genomic_DNA"/>
</dbReference>
<feature type="binding site" evidence="6">
    <location>
        <begin position="160"/>
        <end position="161"/>
    </location>
    <ligand>
        <name>GTP</name>
        <dbReference type="ChEBI" id="CHEBI:37565"/>
    </ligand>
</feature>
<keyword evidence="4 6" id="KW-0342">GTP-binding</keyword>
<dbReference type="GO" id="GO:0005525">
    <property type="term" value="F:GTP binding"/>
    <property type="evidence" value="ECO:0007669"/>
    <property type="project" value="UniProtKB-KW"/>
</dbReference>
<dbReference type="AlphaFoldDB" id="A0A315VDE4"/>
<evidence type="ECO:0000256" key="1">
    <source>
        <dbReference type="ARBA" id="ARBA00022723"/>
    </source>
</evidence>
<dbReference type="PROSITE" id="PS51882">
    <property type="entry name" value="G_ALPHA"/>
    <property type="match status" value="1"/>
</dbReference>
<comment type="caution">
    <text evidence="8">The sequence shown here is derived from an EMBL/GenBank/DDBJ whole genome shotgun (WGS) entry which is preliminary data.</text>
</comment>
<evidence type="ECO:0000313" key="8">
    <source>
        <dbReference type="EMBL" id="PWA20854.1"/>
    </source>
</evidence>
<evidence type="ECO:0000256" key="5">
    <source>
        <dbReference type="ARBA" id="ARBA00023224"/>
    </source>
</evidence>
<dbReference type="SUPFAM" id="SSF47895">
    <property type="entry name" value="Transducin (alpha subunit), insertion domain"/>
    <property type="match status" value="1"/>
</dbReference>